<accession>A0ABP7NZ37</accession>
<dbReference type="InterPro" id="IPR013096">
    <property type="entry name" value="Cupin_2"/>
</dbReference>
<name>A0ABP7NZ37_9ACTN</name>
<dbReference type="InterPro" id="IPR011051">
    <property type="entry name" value="RmlC_Cupin_sf"/>
</dbReference>
<dbReference type="Pfam" id="PF07883">
    <property type="entry name" value="Cupin_2"/>
    <property type="match status" value="1"/>
</dbReference>
<proteinExistence type="predicted"/>
<reference evidence="3" key="1">
    <citation type="journal article" date="2019" name="Int. J. Syst. Evol. Microbiol.">
        <title>The Global Catalogue of Microorganisms (GCM) 10K type strain sequencing project: providing services to taxonomists for standard genome sequencing and annotation.</title>
        <authorList>
            <consortium name="The Broad Institute Genomics Platform"/>
            <consortium name="The Broad Institute Genome Sequencing Center for Infectious Disease"/>
            <person name="Wu L."/>
            <person name="Ma J."/>
        </authorList>
    </citation>
    <scope>NUCLEOTIDE SEQUENCE [LARGE SCALE GENOMIC DNA]</scope>
    <source>
        <strain evidence="3">JCM 16923</strain>
    </source>
</reference>
<protein>
    <submittedName>
        <fullName evidence="2">Helix-turn-helix transcriptional regulator</fullName>
    </submittedName>
</protein>
<evidence type="ECO:0000313" key="3">
    <source>
        <dbReference type="Proteomes" id="UP001418444"/>
    </source>
</evidence>
<dbReference type="Gene3D" id="2.60.120.10">
    <property type="entry name" value="Jelly Rolls"/>
    <property type="match status" value="1"/>
</dbReference>
<sequence>MTAVPISLVASDPENALRFLGHREHSHDWPHLIYVVAGTAHLDVDGTAMTLHAHESVWLAPDVPHAARYAPGSLVLGPMLSPGTSPRGRVRRLPPLPELTLVMTAVLGVAPQTEEQITVFRKRLDAVLGALREPLFPLVMPRHPAAAAVARDCIASDSPLAELAADHGLSARQVQRIFVSETGLPFRRWRVRARLNIAGERLHGGSSVGAAGAVAGYGTASGLRKALRREAGIDVADLRLRPSAAS</sequence>
<organism evidence="2 3">
    <name type="scientific">Gordonia caeni</name>
    <dbReference type="NCBI Taxonomy" id="1007097"/>
    <lineage>
        <taxon>Bacteria</taxon>
        <taxon>Bacillati</taxon>
        <taxon>Actinomycetota</taxon>
        <taxon>Actinomycetes</taxon>
        <taxon>Mycobacteriales</taxon>
        <taxon>Gordoniaceae</taxon>
        <taxon>Gordonia</taxon>
    </lineage>
</organism>
<dbReference type="InterPro" id="IPR018060">
    <property type="entry name" value="HTH_AraC"/>
</dbReference>
<dbReference type="Pfam" id="PF12833">
    <property type="entry name" value="HTH_18"/>
    <property type="match status" value="1"/>
</dbReference>
<keyword evidence="3" id="KW-1185">Reference proteome</keyword>
<feature type="domain" description="HTH araC/xylS-type" evidence="1">
    <location>
        <begin position="144"/>
        <end position="241"/>
    </location>
</feature>
<dbReference type="PANTHER" id="PTHR11019:SF159">
    <property type="entry name" value="TRANSCRIPTIONAL REGULATOR-RELATED"/>
    <property type="match status" value="1"/>
</dbReference>
<dbReference type="InterPro" id="IPR014710">
    <property type="entry name" value="RmlC-like_jellyroll"/>
</dbReference>
<dbReference type="PANTHER" id="PTHR11019">
    <property type="entry name" value="HTH-TYPE TRANSCRIPTIONAL REGULATOR NIMR"/>
    <property type="match status" value="1"/>
</dbReference>
<gene>
    <name evidence="2" type="ORF">GCM10022231_14120</name>
</gene>
<dbReference type="Gene3D" id="1.10.10.60">
    <property type="entry name" value="Homeodomain-like"/>
    <property type="match status" value="1"/>
</dbReference>
<evidence type="ECO:0000313" key="2">
    <source>
        <dbReference type="EMBL" id="GAA3956485.1"/>
    </source>
</evidence>
<dbReference type="RefSeq" id="WP_344782083.1">
    <property type="nucleotide sequence ID" value="NZ_BAAAZW010000004.1"/>
</dbReference>
<dbReference type="PROSITE" id="PS01124">
    <property type="entry name" value="HTH_ARAC_FAMILY_2"/>
    <property type="match status" value="1"/>
</dbReference>
<evidence type="ECO:0000259" key="1">
    <source>
        <dbReference type="PROSITE" id="PS01124"/>
    </source>
</evidence>
<dbReference type="SUPFAM" id="SSF51182">
    <property type="entry name" value="RmlC-like cupins"/>
    <property type="match status" value="1"/>
</dbReference>
<dbReference type="EMBL" id="BAAAZW010000004">
    <property type="protein sequence ID" value="GAA3956485.1"/>
    <property type="molecule type" value="Genomic_DNA"/>
</dbReference>
<dbReference type="Proteomes" id="UP001418444">
    <property type="component" value="Unassembled WGS sequence"/>
</dbReference>
<dbReference type="SMART" id="SM00342">
    <property type="entry name" value="HTH_ARAC"/>
    <property type="match status" value="1"/>
</dbReference>
<comment type="caution">
    <text evidence="2">The sequence shown here is derived from an EMBL/GenBank/DDBJ whole genome shotgun (WGS) entry which is preliminary data.</text>
</comment>